<dbReference type="Proteomes" id="UP000622604">
    <property type="component" value="Unassembled WGS sequence"/>
</dbReference>
<dbReference type="Gene3D" id="3.40.190.10">
    <property type="entry name" value="Periplasmic binding protein-like II"/>
    <property type="match status" value="2"/>
</dbReference>
<evidence type="ECO:0008006" key="4">
    <source>
        <dbReference type="Google" id="ProtNLM"/>
    </source>
</evidence>
<dbReference type="EMBL" id="BMZC01000012">
    <property type="protein sequence ID" value="GGZ75700.1"/>
    <property type="molecule type" value="Genomic_DNA"/>
</dbReference>
<dbReference type="SUPFAM" id="SSF53850">
    <property type="entry name" value="Periplasmic binding protein-like II"/>
    <property type="match status" value="1"/>
</dbReference>
<proteinExistence type="predicted"/>
<feature type="transmembrane region" description="Helical" evidence="1">
    <location>
        <begin position="34"/>
        <end position="52"/>
    </location>
</feature>
<keyword evidence="1" id="KW-0812">Transmembrane</keyword>
<accession>A0A8H9M1V0</accession>
<keyword evidence="1" id="KW-0472">Membrane</keyword>
<evidence type="ECO:0000313" key="3">
    <source>
        <dbReference type="Proteomes" id="UP000622604"/>
    </source>
</evidence>
<dbReference type="RefSeq" id="WP_191866915.1">
    <property type="nucleotide sequence ID" value="NZ_BMZC01000012.1"/>
</dbReference>
<name>A0A8H9M1V0_9ALTE</name>
<organism evidence="2 3">
    <name type="scientific">Paraglaciecola chathamensis</name>
    <dbReference type="NCBI Taxonomy" id="368405"/>
    <lineage>
        <taxon>Bacteria</taxon>
        <taxon>Pseudomonadati</taxon>
        <taxon>Pseudomonadota</taxon>
        <taxon>Gammaproteobacteria</taxon>
        <taxon>Alteromonadales</taxon>
        <taxon>Alteromonadaceae</taxon>
        <taxon>Paraglaciecola</taxon>
    </lineage>
</organism>
<gene>
    <name evidence="2" type="ORF">GCM10011274_37530</name>
</gene>
<comment type="caution">
    <text evidence="2">The sequence shown here is derived from an EMBL/GenBank/DDBJ whole genome shotgun (WGS) entry which is preliminary data.</text>
</comment>
<dbReference type="AlphaFoldDB" id="A0A8H9M1V0"/>
<reference evidence="2" key="2">
    <citation type="submission" date="2020-09" db="EMBL/GenBank/DDBJ databases">
        <authorList>
            <person name="Sun Q."/>
            <person name="Kim S."/>
        </authorList>
    </citation>
    <scope>NUCLEOTIDE SEQUENCE</scope>
    <source>
        <strain evidence="2">KCTC 32337</strain>
    </source>
</reference>
<sequence length="316" mass="36602">MKDVVTVNHPSVYFAEYEQMDCSAEFVRPNTVTVVLFLLCFALCFISLTSAADERTILYPMPESAHDQRPLYPVRLLGLAISKLEKPYRLKQSRALMTQTRALRMMGQENAPDIVWSMTTQERENAYIPIRIPIYKGLIGWRLFLIHAGQQSTFDEIDSLSGLQKLTAGQGHDWPDSYILNNSHIDVMSSSKYERLFEMLNKERFNFFPRSVIEIWDELSARPHYNLAVEKGILLRYPAAIYYFVHKNNAQLATDIQRGLQLAIEDGSFEQMFLKHNEWLIEKACLDERHIIDLPNPLLPPLTPVHNEALWYHIGE</sequence>
<protein>
    <recommendedName>
        <fullName evidence="4">Solute-binding protein family 3/N-terminal domain-containing protein</fullName>
    </recommendedName>
</protein>
<reference evidence="2" key="1">
    <citation type="journal article" date="2014" name="Int. J. Syst. Evol. Microbiol.">
        <title>Complete genome sequence of Corynebacterium casei LMG S-19264T (=DSM 44701T), isolated from a smear-ripened cheese.</title>
        <authorList>
            <consortium name="US DOE Joint Genome Institute (JGI-PGF)"/>
            <person name="Walter F."/>
            <person name="Albersmeier A."/>
            <person name="Kalinowski J."/>
            <person name="Ruckert C."/>
        </authorList>
    </citation>
    <scope>NUCLEOTIDE SEQUENCE</scope>
    <source>
        <strain evidence="2">KCTC 32337</strain>
    </source>
</reference>
<evidence type="ECO:0000256" key="1">
    <source>
        <dbReference type="SAM" id="Phobius"/>
    </source>
</evidence>
<evidence type="ECO:0000313" key="2">
    <source>
        <dbReference type="EMBL" id="GGZ75700.1"/>
    </source>
</evidence>
<keyword evidence="1" id="KW-1133">Transmembrane helix</keyword>